<evidence type="ECO:0000256" key="1">
    <source>
        <dbReference type="SAM" id="Phobius"/>
    </source>
</evidence>
<keyword evidence="1" id="KW-0812">Transmembrane</keyword>
<evidence type="ECO:0000313" key="2">
    <source>
        <dbReference type="EMBL" id="MDQ0425760.1"/>
    </source>
</evidence>
<comment type="caution">
    <text evidence="2">The sequence shown here is derived from an EMBL/GenBank/DDBJ whole genome shotgun (WGS) entry which is preliminary data.</text>
</comment>
<feature type="transmembrane region" description="Helical" evidence="1">
    <location>
        <begin position="177"/>
        <end position="197"/>
    </location>
</feature>
<keyword evidence="1" id="KW-1133">Transmembrane helix</keyword>
<proteinExistence type="predicted"/>
<accession>A0ABU0GK67</accession>
<name>A0ABU0GK67_9CELL</name>
<evidence type="ECO:0008006" key="4">
    <source>
        <dbReference type="Google" id="ProtNLM"/>
    </source>
</evidence>
<protein>
    <recommendedName>
        <fullName evidence="4">ABC transporter permease</fullName>
    </recommendedName>
</protein>
<dbReference type="Proteomes" id="UP001240250">
    <property type="component" value="Unassembled WGS sequence"/>
</dbReference>
<evidence type="ECO:0000313" key="3">
    <source>
        <dbReference type="Proteomes" id="UP001240250"/>
    </source>
</evidence>
<sequence length="245" mass="25696">MTTTTAPTRPRDPVLRAAARMARLNLRLFAWFWVVVVTAVVLGVVVLWRVNGEVGTAVSLYTRQGVVWFPFSLAVLVVAAQLRVHVAAGRTRRTFVRASLAVAVGTGVAYAVVLQLLVLAERAVHDAAGWGWRIADPMLADESSPAGVLLAELVVFLVAAQVSGLLVGVVYQRAPGWWGTLALPLTVGPLLGVAALLGGTGGDAHVARTWSAAAPPLLGGAALVVVMAVAYAAVTRTVEIRQRTA</sequence>
<keyword evidence="1" id="KW-0472">Membrane</keyword>
<feature type="transmembrane region" description="Helical" evidence="1">
    <location>
        <begin position="28"/>
        <end position="48"/>
    </location>
</feature>
<reference evidence="2 3" key="1">
    <citation type="submission" date="2023-07" db="EMBL/GenBank/DDBJ databases">
        <title>Sequencing the genomes of 1000 actinobacteria strains.</title>
        <authorList>
            <person name="Klenk H.-P."/>
        </authorList>
    </citation>
    <scope>NUCLEOTIDE SEQUENCE [LARGE SCALE GENOMIC DNA]</scope>
    <source>
        <strain evidence="2 3">DSM 14785</strain>
    </source>
</reference>
<dbReference type="RefSeq" id="WP_070320697.1">
    <property type="nucleotide sequence ID" value="NZ_JAUSVM010000001.1"/>
</dbReference>
<feature type="transmembrane region" description="Helical" evidence="1">
    <location>
        <begin position="68"/>
        <end position="86"/>
    </location>
</feature>
<keyword evidence="3" id="KW-1185">Reference proteome</keyword>
<feature type="transmembrane region" description="Helical" evidence="1">
    <location>
        <begin position="146"/>
        <end position="170"/>
    </location>
</feature>
<gene>
    <name evidence="2" type="ORF">JO380_002141</name>
</gene>
<organism evidence="2 3">
    <name type="scientific">Cellulomonas iranensis</name>
    <dbReference type="NCBI Taxonomy" id="76862"/>
    <lineage>
        <taxon>Bacteria</taxon>
        <taxon>Bacillati</taxon>
        <taxon>Actinomycetota</taxon>
        <taxon>Actinomycetes</taxon>
        <taxon>Micrococcales</taxon>
        <taxon>Cellulomonadaceae</taxon>
        <taxon>Cellulomonas</taxon>
    </lineage>
</organism>
<dbReference type="EMBL" id="JAUSVM010000001">
    <property type="protein sequence ID" value="MDQ0425760.1"/>
    <property type="molecule type" value="Genomic_DNA"/>
</dbReference>
<feature type="transmembrane region" description="Helical" evidence="1">
    <location>
        <begin position="217"/>
        <end position="234"/>
    </location>
</feature>
<feature type="transmembrane region" description="Helical" evidence="1">
    <location>
        <begin position="98"/>
        <end position="120"/>
    </location>
</feature>